<sequence>MAAGVAAKSIEVSNAITVPPNYNRCSIETITVQKGRVIS</sequence>
<dbReference type="EMBL" id="GGEC01010301">
    <property type="protein sequence ID" value="MBW90784.1"/>
    <property type="molecule type" value="Transcribed_RNA"/>
</dbReference>
<organism evidence="1">
    <name type="scientific">Rhizophora mucronata</name>
    <name type="common">Asiatic mangrove</name>
    <dbReference type="NCBI Taxonomy" id="61149"/>
    <lineage>
        <taxon>Eukaryota</taxon>
        <taxon>Viridiplantae</taxon>
        <taxon>Streptophyta</taxon>
        <taxon>Embryophyta</taxon>
        <taxon>Tracheophyta</taxon>
        <taxon>Spermatophyta</taxon>
        <taxon>Magnoliopsida</taxon>
        <taxon>eudicotyledons</taxon>
        <taxon>Gunneridae</taxon>
        <taxon>Pentapetalae</taxon>
        <taxon>rosids</taxon>
        <taxon>fabids</taxon>
        <taxon>Malpighiales</taxon>
        <taxon>Rhizophoraceae</taxon>
        <taxon>Rhizophora</taxon>
    </lineage>
</organism>
<accession>A0A2P2JBD2</accession>
<proteinExistence type="predicted"/>
<name>A0A2P2JBD2_RHIMU</name>
<protein>
    <submittedName>
        <fullName evidence="1">Polycomb group protein EMBRYONIC FLOWER 2-like</fullName>
    </submittedName>
</protein>
<reference evidence="1" key="1">
    <citation type="submission" date="2018-02" db="EMBL/GenBank/DDBJ databases">
        <title>Rhizophora mucronata_Transcriptome.</title>
        <authorList>
            <person name="Meera S.P."/>
            <person name="Sreeshan A."/>
            <person name="Augustine A."/>
        </authorList>
    </citation>
    <scope>NUCLEOTIDE SEQUENCE</scope>
    <source>
        <tissue evidence="1">Leaf</tissue>
    </source>
</reference>
<dbReference type="AlphaFoldDB" id="A0A2P2JBD2"/>
<evidence type="ECO:0000313" key="1">
    <source>
        <dbReference type="EMBL" id="MBW90784.1"/>
    </source>
</evidence>